<evidence type="ECO:0008006" key="8">
    <source>
        <dbReference type="Google" id="ProtNLM"/>
    </source>
</evidence>
<dbReference type="Gene3D" id="1.20.1270.10">
    <property type="match status" value="1"/>
</dbReference>
<reference evidence="6 7" key="1">
    <citation type="submission" date="2021-03" db="EMBL/GenBank/DDBJ databases">
        <title>Leishmania (Mundinia) martiniquensis Genome sequencing and assembly.</title>
        <authorList>
            <person name="Almutairi H."/>
            <person name="Gatherer D."/>
        </authorList>
    </citation>
    <scope>NUCLEOTIDE SEQUENCE [LARGE SCALE GENOMIC DNA]</scope>
    <source>
        <strain evidence="6">LSCM1</strain>
    </source>
</reference>
<dbReference type="EMBL" id="JAFEUZ010000028">
    <property type="protein sequence ID" value="KAG5474525.1"/>
    <property type="molecule type" value="Genomic_DNA"/>
</dbReference>
<dbReference type="KEGG" id="lmat:92513369"/>
<keyword evidence="7" id="KW-1185">Reference proteome</keyword>
<dbReference type="RefSeq" id="XP_067177467.1">
    <property type="nucleotide sequence ID" value="XM_067320857.1"/>
</dbReference>
<feature type="region of interest" description="Disordered" evidence="5">
    <location>
        <begin position="66"/>
        <end position="103"/>
    </location>
</feature>
<protein>
    <recommendedName>
        <fullName evidence="8">Heat shock protein 70</fullName>
    </recommendedName>
</protein>
<keyword evidence="3" id="KW-0067">ATP-binding</keyword>
<comment type="caution">
    <text evidence="6">The sequence shown here is derived from an EMBL/GenBank/DDBJ whole genome shotgun (WGS) entry which is preliminary data.</text>
</comment>
<evidence type="ECO:0000256" key="1">
    <source>
        <dbReference type="ARBA" id="ARBA00007381"/>
    </source>
</evidence>
<feature type="compositionally biased region" description="Polar residues" evidence="5">
    <location>
        <begin position="1"/>
        <end position="11"/>
    </location>
</feature>
<evidence type="ECO:0000313" key="6">
    <source>
        <dbReference type="EMBL" id="KAG5474525.1"/>
    </source>
</evidence>
<dbReference type="OrthoDB" id="278002at2759"/>
<sequence>MKNTINDTNMSGKLEESDKTALSKAIESALEWLNGNQEASKEEYEHKQKELEGVCNPIMTKMYQSMGGAPGGMPGGMPDMSNMGGGAGPDVGASSGPKVEEVD</sequence>
<dbReference type="FunFam" id="1.20.1270.10:FF:000055">
    <property type="entry name" value="Heat shock 70 kDa protein"/>
    <property type="match status" value="1"/>
</dbReference>
<organism evidence="6 7">
    <name type="scientific">Leishmania martiniquensis</name>
    <dbReference type="NCBI Taxonomy" id="1580590"/>
    <lineage>
        <taxon>Eukaryota</taxon>
        <taxon>Discoba</taxon>
        <taxon>Euglenozoa</taxon>
        <taxon>Kinetoplastea</taxon>
        <taxon>Metakinetoplastina</taxon>
        <taxon>Trypanosomatida</taxon>
        <taxon>Trypanosomatidae</taxon>
        <taxon>Leishmaniinae</taxon>
        <taxon>Leishmania</taxon>
    </lineage>
</organism>
<keyword evidence="4" id="KW-0346">Stress response</keyword>
<feature type="region of interest" description="Disordered" evidence="5">
    <location>
        <begin position="1"/>
        <end position="22"/>
    </location>
</feature>
<dbReference type="GO" id="GO:0005524">
    <property type="term" value="F:ATP binding"/>
    <property type="evidence" value="ECO:0007669"/>
    <property type="project" value="UniProtKB-KW"/>
</dbReference>
<evidence type="ECO:0000256" key="5">
    <source>
        <dbReference type="SAM" id="MobiDB-lite"/>
    </source>
</evidence>
<dbReference type="GeneID" id="92513369"/>
<evidence type="ECO:0000256" key="4">
    <source>
        <dbReference type="ARBA" id="ARBA00023016"/>
    </source>
</evidence>
<proteinExistence type="inferred from homology"/>
<accession>A0A836GYZ3</accession>
<name>A0A836GYZ3_9TRYP</name>
<keyword evidence="2" id="KW-0547">Nucleotide-binding</keyword>
<gene>
    <name evidence="6" type="ORF">LSCM1_03312</name>
</gene>
<dbReference type="Proteomes" id="UP000673552">
    <property type="component" value="Chromosome 28"/>
</dbReference>
<dbReference type="AlphaFoldDB" id="A0A836GYZ3"/>
<dbReference type="SUPFAM" id="SSF100934">
    <property type="entry name" value="Heat shock protein 70kD (HSP70), C-terminal subdomain"/>
    <property type="match status" value="1"/>
</dbReference>
<evidence type="ECO:0000313" key="7">
    <source>
        <dbReference type="Proteomes" id="UP000673552"/>
    </source>
</evidence>
<comment type="similarity">
    <text evidence="1">Belongs to the heat shock protein 70 family.</text>
</comment>
<evidence type="ECO:0000256" key="3">
    <source>
        <dbReference type="ARBA" id="ARBA00022840"/>
    </source>
</evidence>
<dbReference type="InterPro" id="IPR029048">
    <property type="entry name" value="HSP70_C_sf"/>
</dbReference>
<evidence type="ECO:0000256" key="2">
    <source>
        <dbReference type="ARBA" id="ARBA00022741"/>
    </source>
</evidence>